<name>A0ABQ8ITT0_DERPT</name>
<reference evidence="1 2" key="2">
    <citation type="journal article" date="2022" name="Mol. Biol. Evol.">
        <title>Comparative Genomics Reveals Insights into the Divergent Evolution of Astigmatic Mites and Household Pest Adaptations.</title>
        <authorList>
            <person name="Xiong Q."/>
            <person name="Wan A.T."/>
            <person name="Liu X."/>
            <person name="Fung C.S."/>
            <person name="Xiao X."/>
            <person name="Malainual N."/>
            <person name="Hou J."/>
            <person name="Wang L."/>
            <person name="Wang M."/>
            <person name="Yang K.Y."/>
            <person name="Cui Y."/>
            <person name="Leung E.L."/>
            <person name="Nong W."/>
            <person name="Shin S.K."/>
            <person name="Au S.W."/>
            <person name="Jeong K.Y."/>
            <person name="Chew F.T."/>
            <person name="Hui J.H."/>
            <person name="Leung T.F."/>
            <person name="Tungtrongchitr A."/>
            <person name="Zhong N."/>
            <person name="Liu Z."/>
            <person name="Tsui S.K."/>
        </authorList>
    </citation>
    <scope>NUCLEOTIDE SEQUENCE [LARGE SCALE GENOMIC DNA]</scope>
    <source>
        <strain evidence="1">Derp</strain>
    </source>
</reference>
<gene>
    <name evidence="1" type="ORF">DERP_012054</name>
</gene>
<sequence>MNRLNEFMLKRETKRKRNKSFHEYFGEKKKKDTLIWIYLFITGLFSPPKNQIHYLLFIKFPIKANVILSISDKYKWRFSQHTL</sequence>
<dbReference type="Proteomes" id="UP000887458">
    <property type="component" value="Unassembled WGS sequence"/>
</dbReference>
<dbReference type="EMBL" id="NJHN03000119">
    <property type="protein sequence ID" value="KAH9413721.1"/>
    <property type="molecule type" value="Genomic_DNA"/>
</dbReference>
<proteinExistence type="predicted"/>
<keyword evidence="2" id="KW-1185">Reference proteome</keyword>
<evidence type="ECO:0000313" key="2">
    <source>
        <dbReference type="Proteomes" id="UP000887458"/>
    </source>
</evidence>
<organism evidence="1 2">
    <name type="scientific">Dermatophagoides pteronyssinus</name>
    <name type="common">European house dust mite</name>
    <dbReference type="NCBI Taxonomy" id="6956"/>
    <lineage>
        <taxon>Eukaryota</taxon>
        <taxon>Metazoa</taxon>
        <taxon>Ecdysozoa</taxon>
        <taxon>Arthropoda</taxon>
        <taxon>Chelicerata</taxon>
        <taxon>Arachnida</taxon>
        <taxon>Acari</taxon>
        <taxon>Acariformes</taxon>
        <taxon>Sarcoptiformes</taxon>
        <taxon>Astigmata</taxon>
        <taxon>Psoroptidia</taxon>
        <taxon>Analgoidea</taxon>
        <taxon>Pyroglyphidae</taxon>
        <taxon>Dermatophagoidinae</taxon>
        <taxon>Dermatophagoides</taxon>
    </lineage>
</organism>
<protein>
    <submittedName>
        <fullName evidence="1">Uncharacterized protein</fullName>
    </submittedName>
</protein>
<reference evidence="1 2" key="1">
    <citation type="journal article" date="2018" name="J. Allergy Clin. Immunol.">
        <title>High-quality assembly of Dermatophagoides pteronyssinus genome and transcriptome reveals a wide range of novel allergens.</title>
        <authorList>
            <person name="Liu X.Y."/>
            <person name="Yang K.Y."/>
            <person name="Wang M.Q."/>
            <person name="Kwok J.S."/>
            <person name="Zeng X."/>
            <person name="Yang Z."/>
            <person name="Xiao X.J."/>
            <person name="Lau C.P."/>
            <person name="Li Y."/>
            <person name="Huang Z.M."/>
            <person name="Ba J.G."/>
            <person name="Yim A.K."/>
            <person name="Ouyang C.Y."/>
            <person name="Ngai S.M."/>
            <person name="Chan T.F."/>
            <person name="Leung E.L."/>
            <person name="Liu L."/>
            <person name="Liu Z.G."/>
            <person name="Tsui S.K."/>
        </authorList>
    </citation>
    <scope>NUCLEOTIDE SEQUENCE [LARGE SCALE GENOMIC DNA]</scope>
    <source>
        <strain evidence="1">Derp</strain>
    </source>
</reference>
<comment type="caution">
    <text evidence="1">The sequence shown here is derived from an EMBL/GenBank/DDBJ whole genome shotgun (WGS) entry which is preliminary data.</text>
</comment>
<evidence type="ECO:0000313" key="1">
    <source>
        <dbReference type="EMBL" id="KAH9413721.1"/>
    </source>
</evidence>
<accession>A0ABQ8ITT0</accession>